<accession>A0A385SQT5</accession>
<dbReference type="EMBL" id="CP032382">
    <property type="protein sequence ID" value="AYB31288.1"/>
    <property type="molecule type" value="Genomic_DNA"/>
</dbReference>
<evidence type="ECO:0000313" key="1">
    <source>
        <dbReference type="EMBL" id="AYB31288.1"/>
    </source>
</evidence>
<proteinExistence type="predicted"/>
<dbReference type="Proteomes" id="UP000266183">
    <property type="component" value="Chromosome"/>
</dbReference>
<reference evidence="2" key="1">
    <citation type="submission" date="2018-09" db="EMBL/GenBank/DDBJ databases">
        <title>Chryseolinea sp. KIS68-18 isolated from soil.</title>
        <authorList>
            <person name="Weon H.-Y."/>
            <person name="Kwon S.-W."/>
            <person name="Lee S.A."/>
        </authorList>
    </citation>
    <scope>NUCLEOTIDE SEQUENCE [LARGE SCALE GENOMIC DNA]</scope>
    <source>
        <strain evidence="2">KIS68-18</strain>
    </source>
</reference>
<dbReference type="AlphaFoldDB" id="A0A385SQT5"/>
<organism evidence="1 2">
    <name type="scientific">Chryseolinea soli</name>
    <dbReference type="NCBI Taxonomy" id="2321403"/>
    <lineage>
        <taxon>Bacteria</taxon>
        <taxon>Pseudomonadati</taxon>
        <taxon>Bacteroidota</taxon>
        <taxon>Cytophagia</taxon>
        <taxon>Cytophagales</taxon>
        <taxon>Fulvivirgaceae</taxon>
        <taxon>Chryseolinea</taxon>
    </lineage>
</organism>
<gene>
    <name evidence="1" type="ORF">D4L85_12180</name>
</gene>
<dbReference type="KEGG" id="chk:D4L85_12180"/>
<name>A0A385SQT5_9BACT</name>
<protein>
    <submittedName>
        <fullName evidence="1">Uncharacterized protein</fullName>
    </submittedName>
</protein>
<evidence type="ECO:0000313" key="2">
    <source>
        <dbReference type="Proteomes" id="UP000266183"/>
    </source>
</evidence>
<keyword evidence="2" id="KW-1185">Reference proteome</keyword>
<sequence>MQVVVVPRRSVITKKQGMKFMYMQIRTQTLSRYAGIRGVRAVLLFLGMSVFLLACGDDDDKKSVGPLFTVVVDESYTVDGDNWIFVTDLSGDVLDTKSYAPGQTITFSSTNEADKVNVTIFQGHDTGNLKELSFRTYTNLDRGDSLKLSVTVVTPPTSSPGEATIEISNYSDADNVPSTLLFSNTQGWNNSATAGVLDAVVTLPKSPADVLVSGYRSGVPVYSWANALMADDVVEKDFTAFDAYPEQIKLDYPGVTSGSIVGYYPSNSTPYFFSNSSQLDQTTFKTNTPTLGYLDGFDHYQTYVFNQNDAGTVSYYKTGSVNTSIAIPAFTFSLTNGDIKNFAFNFSEEYTYFDAQWQYLEDTNWIHWNIESEPGQFSGVTSIPTEIRSLYPQLDFNKLEYFGCTLIKFLDGRKYQDAVPLTTSQTPDHSEYYNFNPTF</sequence>